<protein>
    <recommendedName>
        <fullName evidence="3">SHSP domain-containing protein</fullName>
    </recommendedName>
</protein>
<dbReference type="PANTHER" id="PTHR11527">
    <property type="entry name" value="HEAT-SHOCK PROTEIN 20 FAMILY MEMBER"/>
    <property type="match status" value="1"/>
</dbReference>
<evidence type="ECO:0000313" key="4">
    <source>
        <dbReference type="EMBL" id="ERM82694.1"/>
    </source>
</evidence>
<dbReference type="Proteomes" id="UP000016843">
    <property type="component" value="Unassembled WGS sequence"/>
</dbReference>
<evidence type="ECO:0000313" key="5">
    <source>
        <dbReference type="Proteomes" id="UP000016843"/>
    </source>
</evidence>
<keyword evidence="5" id="KW-1185">Reference proteome</keyword>
<dbReference type="Pfam" id="PF00011">
    <property type="entry name" value="HSP20"/>
    <property type="match status" value="1"/>
</dbReference>
<dbReference type="eggNOG" id="COG0071">
    <property type="taxonomic scope" value="Bacteria"/>
</dbReference>
<evidence type="ECO:0000256" key="1">
    <source>
        <dbReference type="PROSITE-ProRule" id="PRU00285"/>
    </source>
</evidence>
<comment type="similarity">
    <text evidence="1 2">Belongs to the small heat shock protein (HSP20) family.</text>
</comment>
<dbReference type="EMBL" id="AWXR01000023">
    <property type="protein sequence ID" value="ERM82694.1"/>
    <property type="molecule type" value="Genomic_DNA"/>
</dbReference>
<accession>U5BYP5</accession>
<feature type="domain" description="SHSP" evidence="3">
    <location>
        <begin position="36"/>
        <end position="149"/>
    </location>
</feature>
<organism evidence="4 5">
    <name type="scientific">Rhodonellum psychrophilum GCM71 = DSM 17998</name>
    <dbReference type="NCBI Taxonomy" id="1123057"/>
    <lineage>
        <taxon>Bacteria</taxon>
        <taxon>Pseudomonadati</taxon>
        <taxon>Bacteroidota</taxon>
        <taxon>Cytophagia</taxon>
        <taxon>Cytophagales</taxon>
        <taxon>Cytophagaceae</taxon>
        <taxon>Rhodonellum</taxon>
    </lineage>
</organism>
<gene>
    <name evidence="4" type="ORF">P872_06685</name>
</gene>
<dbReference type="PROSITE" id="PS01031">
    <property type="entry name" value="SHSP"/>
    <property type="match status" value="1"/>
</dbReference>
<evidence type="ECO:0000259" key="3">
    <source>
        <dbReference type="PROSITE" id="PS01031"/>
    </source>
</evidence>
<dbReference type="InterPro" id="IPR002068">
    <property type="entry name" value="A-crystallin/Hsp20_dom"/>
</dbReference>
<sequence length="149" mass="17553">MRRGSSPFSSIFPELLNPERLLGKSMMDLERRLWDTDRNFDVPSLNVRETEKEYMVDIVAPGFEKKDFKVEFSEGMVTVHAEKEHKEEETQKDYTHREFSYTSIERSFSLPENIREEKIDAKYENGILQLHIPKKDVGKPKITKEIKVS</sequence>
<name>U5BYP5_9BACT</name>
<dbReference type="SUPFAM" id="SSF49764">
    <property type="entry name" value="HSP20-like chaperones"/>
    <property type="match status" value="1"/>
</dbReference>
<dbReference type="InterPro" id="IPR031107">
    <property type="entry name" value="Small_HSP"/>
</dbReference>
<proteinExistence type="inferred from homology"/>
<dbReference type="AlphaFoldDB" id="U5BYP5"/>
<comment type="caution">
    <text evidence="4">The sequence shown here is derived from an EMBL/GenBank/DDBJ whole genome shotgun (WGS) entry which is preliminary data.</text>
</comment>
<dbReference type="InterPro" id="IPR008978">
    <property type="entry name" value="HSP20-like_chaperone"/>
</dbReference>
<reference evidence="4 5" key="1">
    <citation type="journal article" date="2013" name="Genome Announc.">
        <title>Draft Genome Sequence of the Psychrophilic and Alkaliphilic Rhodonellum psychrophilum Strain GCM71T.</title>
        <authorList>
            <person name="Hauptmann A.L."/>
            <person name="Glaring M.A."/>
            <person name="Hallin P.F."/>
            <person name="Prieme A."/>
            <person name="Stougaard P."/>
        </authorList>
    </citation>
    <scope>NUCLEOTIDE SEQUENCE [LARGE SCALE GENOMIC DNA]</scope>
    <source>
        <strain evidence="4 5">GCM71</strain>
    </source>
</reference>
<dbReference type="Gene3D" id="2.60.40.790">
    <property type="match status" value="1"/>
</dbReference>
<dbReference type="CDD" id="cd06464">
    <property type="entry name" value="ACD_sHsps-like"/>
    <property type="match status" value="1"/>
</dbReference>
<evidence type="ECO:0000256" key="2">
    <source>
        <dbReference type="RuleBase" id="RU003616"/>
    </source>
</evidence>